<organism evidence="1 2">
    <name type="scientific">Myroides odoratus</name>
    <name type="common">Flavobacterium odoratum</name>
    <dbReference type="NCBI Taxonomy" id="256"/>
    <lineage>
        <taxon>Bacteria</taxon>
        <taxon>Pseudomonadati</taxon>
        <taxon>Bacteroidota</taxon>
        <taxon>Flavobacteriia</taxon>
        <taxon>Flavobacteriales</taxon>
        <taxon>Flavobacteriaceae</taxon>
        <taxon>Myroides</taxon>
    </lineage>
</organism>
<dbReference type="InterPro" id="IPR045470">
    <property type="entry name" value="DUF6495"/>
</dbReference>
<sequence>MKYSRLTKEQFEELHPEFVKFLAAQQIDKNEWDKLKEEKPEVAEQELDVFSDLIWEGVLTNAQYIEHYSKNHIFLFGFDEKYINTIVIKTLQQDIDVLTQEGLQWLSEAVFTADVEVKHGGKNFGADRNAELFDIIRQGAILSDGVLYTQFKQMLNL</sequence>
<dbReference type="AlphaFoldDB" id="A0A378RRW5"/>
<evidence type="ECO:0000313" key="2">
    <source>
        <dbReference type="Proteomes" id="UP000255024"/>
    </source>
</evidence>
<dbReference type="Proteomes" id="UP000255024">
    <property type="component" value="Unassembled WGS sequence"/>
</dbReference>
<dbReference type="Pfam" id="PF20105">
    <property type="entry name" value="DUF6495"/>
    <property type="match status" value="1"/>
</dbReference>
<evidence type="ECO:0000313" key="1">
    <source>
        <dbReference type="EMBL" id="STZ28440.1"/>
    </source>
</evidence>
<dbReference type="EMBL" id="UGQL01000001">
    <property type="protein sequence ID" value="STZ28440.1"/>
    <property type="molecule type" value="Genomic_DNA"/>
</dbReference>
<protein>
    <recommendedName>
        <fullName evidence="3">Histidyl-tRNA synthetase</fullName>
    </recommendedName>
</protein>
<gene>
    <name evidence="1" type="ORF">NCTC11179_01986</name>
</gene>
<proteinExistence type="predicted"/>
<reference evidence="1 2" key="1">
    <citation type="submission" date="2018-06" db="EMBL/GenBank/DDBJ databases">
        <authorList>
            <consortium name="Pathogen Informatics"/>
            <person name="Doyle S."/>
        </authorList>
    </citation>
    <scope>NUCLEOTIDE SEQUENCE [LARGE SCALE GENOMIC DNA]</scope>
    <source>
        <strain evidence="1 2">NCTC11179</strain>
    </source>
</reference>
<accession>A0A378RRW5</accession>
<evidence type="ECO:0008006" key="3">
    <source>
        <dbReference type="Google" id="ProtNLM"/>
    </source>
</evidence>
<dbReference type="RefSeq" id="WP_115091380.1">
    <property type="nucleotide sequence ID" value="NZ_CP068107.1"/>
</dbReference>
<keyword evidence="2" id="KW-1185">Reference proteome</keyword>
<name>A0A378RRW5_MYROD</name>